<evidence type="ECO:0000256" key="1">
    <source>
        <dbReference type="SAM" id="MobiDB-lite"/>
    </source>
</evidence>
<dbReference type="EMBL" id="JARKIF010000004">
    <property type="protein sequence ID" value="KAJ7641420.1"/>
    <property type="molecule type" value="Genomic_DNA"/>
</dbReference>
<dbReference type="InterPro" id="IPR011009">
    <property type="entry name" value="Kinase-like_dom_sf"/>
</dbReference>
<feature type="region of interest" description="Disordered" evidence="1">
    <location>
        <begin position="659"/>
        <end position="680"/>
    </location>
</feature>
<dbReference type="Gene3D" id="1.10.510.10">
    <property type="entry name" value="Transferase(Phosphotransferase) domain 1"/>
    <property type="match status" value="1"/>
</dbReference>
<dbReference type="InterPro" id="IPR008266">
    <property type="entry name" value="Tyr_kinase_AS"/>
</dbReference>
<dbReference type="InterPro" id="IPR000719">
    <property type="entry name" value="Prot_kinase_dom"/>
</dbReference>
<protein>
    <recommendedName>
        <fullName evidence="2">Protein kinase domain-containing protein</fullName>
    </recommendedName>
</protein>
<dbReference type="Pfam" id="PF17667">
    <property type="entry name" value="Pkinase_fungal"/>
    <property type="match status" value="1"/>
</dbReference>
<dbReference type="InterPro" id="IPR040976">
    <property type="entry name" value="Pkinase_fungal"/>
</dbReference>
<comment type="caution">
    <text evidence="3">The sequence shown here is derived from an EMBL/GenBank/DDBJ whole genome shotgun (WGS) entry which is preliminary data.</text>
</comment>
<dbReference type="Proteomes" id="UP001221142">
    <property type="component" value="Unassembled WGS sequence"/>
</dbReference>
<dbReference type="PROSITE" id="PS00109">
    <property type="entry name" value="PROTEIN_KINASE_TYR"/>
    <property type="match status" value="1"/>
</dbReference>
<dbReference type="GO" id="GO:0004672">
    <property type="term" value="F:protein kinase activity"/>
    <property type="evidence" value="ECO:0007669"/>
    <property type="project" value="InterPro"/>
</dbReference>
<feature type="compositionally biased region" description="Polar residues" evidence="1">
    <location>
        <begin position="777"/>
        <end position="789"/>
    </location>
</feature>
<reference evidence="3" key="1">
    <citation type="submission" date="2023-03" db="EMBL/GenBank/DDBJ databases">
        <title>Massive genome expansion in bonnet fungi (Mycena s.s.) driven by repeated elements and novel gene families across ecological guilds.</title>
        <authorList>
            <consortium name="Lawrence Berkeley National Laboratory"/>
            <person name="Harder C.B."/>
            <person name="Miyauchi S."/>
            <person name="Viragh M."/>
            <person name="Kuo A."/>
            <person name="Thoen E."/>
            <person name="Andreopoulos B."/>
            <person name="Lu D."/>
            <person name="Skrede I."/>
            <person name="Drula E."/>
            <person name="Henrissat B."/>
            <person name="Morin E."/>
            <person name="Kohler A."/>
            <person name="Barry K."/>
            <person name="LaButti K."/>
            <person name="Morin E."/>
            <person name="Salamov A."/>
            <person name="Lipzen A."/>
            <person name="Mereny Z."/>
            <person name="Hegedus B."/>
            <person name="Baldrian P."/>
            <person name="Stursova M."/>
            <person name="Weitz H."/>
            <person name="Taylor A."/>
            <person name="Grigoriev I.V."/>
            <person name="Nagy L.G."/>
            <person name="Martin F."/>
            <person name="Kauserud H."/>
        </authorList>
    </citation>
    <scope>NUCLEOTIDE SEQUENCE</scope>
    <source>
        <strain evidence="3">9284</strain>
    </source>
</reference>
<accession>A0AAD7FVG8</accession>
<organism evidence="3 4">
    <name type="scientific">Roridomyces roridus</name>
    <dbReference type="NCBI Taxonomy" id="1738132"/>
    <lineage>
        <taxon>Eukaryota</taxon>
        <taxon>Fungi</taxon>
        <taxon>Dikarya</taxon>
        <taxon>Basidiomycota</taxon>
        <taxon>Agaricomycotina</taxon>
        <taxon>Agaricomycetes</taxon>
        <taxon>Agaricomycetidae</taxon>
        <taxon>Agaricales</taxon>
        <taxon>Marasmiineae</taxon>
        <taxon>Mycenaceae</taxon>
        <taxon>Roridomyces</taxon>
    </lineage>
</organism>
<dbReference type="PROSITE" id="PS50011">
    <property type="entry name" value="PROTEIN_KINASE_DOM"/>
    <property type="match status" value="1"/>
</dbReference>
<sequence>MVLKNFAETHPVSEFLSVMGTDDIGDKISAMVDAASTLQAEGQKLRDAKKESGMQKPLVEYLQLVAEHLPEGTQFIDTSHTVIRSLDGGHYTKPDVTGTKPETIKKEAKDLRWPDAGTVFELKYKVDIFAPDPDSDKEGDEKVNGSIESLKALVQVAKNARSLLMASGSAHVYVVTVFKLSLARIFRFDRSSFCATRPFDLIDEPSILPTFLWRLYNPQNSNTFTRMVGADDTISVPDDEDKKKMIAAVHKHPFYRDHADLTSTEESLWILAVRSVKRGDGDGGTCEVQVVRCFTFGGVLSISDGLFSRATRVYRVVLEQDVEEEYPTIYALKDAWPQRFRRPEVDFYDFIAKHCEELAKRKTSEDTRLLLDSFAKCHGSVFLSEQHQELLPCDDSLHRTQPPVKSANIDTDEARETLKNVARRHARLLLTPVGAPLNGFKTTKSLVEVIYNAMEQHRIVYNAGIIHRDVSEGNVLFREVSSSRPRFSGFLVDWDYAEFTDKGVKQFNEWFKGRKQAVEVDKNMKDMTGTFPFMAIELLRRQATHALGNSTEVPVTSNQQSFIHGAHHDVESFYWLLTWIAIRHTNVLIEDHLGFRNLFESRDDAHKHTWVHKNTQGYPALNPGLYNVLEAFRAEVVRQYPAPRTTAALDTDSEVPFSLLGDDDDSSSEPDAPPAETSIPPVLLRHATILKLMHRDLHGFQWPTDDKATEFVLRDADALDKQRWELQRSLFSDSVTGSGATIGSKRGSTALDLDMNDEGKPLKRRATASGPDEESPRATTRGNGSKTKK</sequence>
<evidence type="ECO:0000259" key="2">
    <source>
        <dbReference type="PROSITE" id="PS50011"/>
    </source>
</evidence>
<name>A0AAD7FVG8_9AGAR</name>
<dbReference type="GO" id="GO:0005524">
    <property type="term" value="F:ATP binding"/>
    <property type="evidence" value="ECO:0007669"/>
    <property type="project" value="InterPro"/>
</dbReference>
<evidence type="ECO:0000313" key="3">
    <source>
        <dbReference type="EMBL" id="KAJ7641420.1"/>
    </source>
</evidence>
<dbReference type="PANTHER" id="PTHR38248:SF2">
    <property type="entry name" value="FUNK1 11"/>
    <property type="match status" value="1"/>
</dbReference>
<proteinExistence type="predicted"/>
<dbReference type="PANTHER" id="PTHR38248">
    <property type="entry name" value="FUNK1 6"/>
    <property type="match status" value="1"/>
</dbReference>
<evidence type="ECO:0000313" key="4">
    <source>
        <dbReference type="Proteomes" id="UP001221142"/>
    </source>
</evidence>
<keyword evidence="4" id="KW-1185">Reference proteome</keyword>
<feature type="region of interest" description="Disordered" evidence="1">
    <location>
        <begin position="735"/>
        <end position="789"/>
    </location>
</feature>
<dbReference type="SUPFAM" id="SSF56112">
    <property type="entry name" value="Protein kinase-like (PK-like)"/>
    <property type="match status" value="1"/>
</dbReference>
<gene>
    <name evidence="3" type="ORF">FB45DRAFT_1000112</name>
</gene>
<dbReference type="AlphaFoldDB" id="A0AAD7FVG8"/>
<feature type="domain" description="Protein kinase" evidence="2">
    <location>
        <begin position="296"/>
        <end position="658"/>
    </location>
</feature>